<name>A0A1G7BUI8_9PROT</name>
<evidence type="ECO:0000313" key="2">
    <source>
        <dbReference type="Proteomes" id="UP000198925"/>
    </source>
</evidence>
<dbReference type="Proteomes" id="UP000198925">
    <property type="component" value="Unassembled WGS sequence"/>
</dbReference>
<accession>A0A1G7BUI8</accession>
<dbReference type="EMBL" id="FMZX01000027">
    <property type="protein sequence ID" value="SDE30781.1"/>
    <property type="molecule type" value="Genomic_DNA"/>
</dbReference>
<gene>
    <name evidence="1" type="ORF">SAMN04487779_102732</name>
</gene>
<proteinExistence type="predicted"/>
<evidence type="ECO:0000313" key="1">
    <source>
        <dbReference type="EMBL" id="SDE30781.1"/>
    </source>
</evidence>
<keyword evidence="2" id="KW-1185">Reference proteome</keyword>
<organism evidence="1 2">
    <name type="scientific">Belnapia rosea</name>
    <dbReference type="NCBI Taxonomy" id="938405"/>
    <lineage>
        <taxon>Bacteria</taxon>
        <taxon>Pseudomonadati</taxon>
        <taxon>Pseudomonadota</taxon>
        <taxon>Alphaproteobacteria</taxon>
        <taxon>Acetobacterales</taxon>
        <taxon>Roseomonadaceae</taxon>
        <taxon>Belnapia</taxon>
    </lineage>
</organism>
<protein>
    <submittedName>
        <fullName evidence="1">Uncharacterized protein</fullName>
    </submittedName>
</protein>
<sequence>MYPLTQPQRDRLTTALSRTRPEKRFPILIMSPVDAVAQGEKMAQAFEDSGWLVTFQATPFLPSTASGIHVLRPKEDQSAKHTSTANSIMEFFDDAGVVVGSAQQSLRPDQVILMVARQPA</sequence>
<reference evidence="1 2" key="1">
    <citation type="submission" date="2016-10" db="EMBL/GenBank/DDBJ databases">
        <authorList>
            <person name="de Groot N.N."/>
        </authorList>
    </citation>
    <scope>NUCLEOTIDE SEQUENCE [LARGE SCALE GENOMIC DNA]</scope>
    <source>
        <strain evidence="1 2">CPCC 100156</strain>
    </source>
</reference>
<dbReference type="AlphaFoldDB" id="A0A1G7BUI8"/>